<evidence type="ECO:0000313" key="5">
    <source>
        <dbReference type="Proteomes" id="UP000501466"/>
    </source>
</evidence>
<dbReference type="SUPFAM" id="SSF48498">
    <property type="entry name" value="Tetracyclin repressor-like, C-terminal domain"/>
    <property type="match status" value="1"/>
</dbReference>
<name>A0A6F8PQW5_9GAMM</name>
<evidence type="ECO:0000256" key="1">
    <source>
        <dbReference type="ARBA" id="ARBA00023125"/>
    </source>
</evidence>
<evidence type="ECO:0000259" key="3">
    <source>
        <dbReference type="PROSITE" id="PS50977"/>
    </source>
</evidence>
<protein>
    <recommendedName>
        <fullName evidence="3">HTH tetR-type domain-containing protein</fullName>
    </recommendedName>
</protein>
<dbReference type="KEGG" id="tzo:THMIRHAT_21260"/>
<organism evidence="4 5">
    <name type="scientific">Thiosulfativibrio zosterae</name>
    <dbReference type="NCBI Taxonomy" id="2675053"/>
    <lineage>
        <taxon>Bacteria</taxon>
        <taxon>Pseudomonadati</taxon>
        <taxon>Pseudomonadota</taxon>
        <taxon>Gammaproteobacteria</taxon>
        <taxon>Thiotrichales</taxon>
        <taxon>Piscirickettsiaceae</taxon>
        <taxon>Thiosulfativibrio</taxon>
    </lineage>
</organism>
<feature type="DNA-binding region" description="H-T-H motif" evidence="2">
    <location>
        <begin position="33"/>
        <end position="52"/>
    </location>
</feature>
<dbReference type="Gene3D" id="1.10.357.10">
    <property type="entry name" value="Tetracycline Repressor, domain 2"/>
    <property type="match status" value="1"/>
</dbReference>
<dbReference type="SUPFAM" id="SSF46689">
    <property type="entry name" value="Homeodomain-like"/>
    <property type="match status" value="1"/>
</dbReference>
<dbReference type="EMBL" id="AP021888">
    <property type="protein sequence ID" value="BBP44380.1"/>
    <property type="molecule type" value="Genomic_DNA"/>
</dbReference>
<dbReference type="GO" id="GO:0003677">
    <property type="term" value="F:DNA binding"/>
    <property type="evidence" value="ECO:0007669"/>
    <property type="project" value="UniProtKB-UniRule"/>
</dbReference>
<sequence>MSYLNPAGFSDAKKKILNSALTLFVEKGFFNTSIPDLVAHSGVSTGSIYHGFKDKQKIAETLMQQLLLQIEAEQSSILEQHQDAWSRFYALSAWLMQTAQNHPHVMRFILNARHKEFMPELDPICSSQPFMTLRSVIQQGMDEGCVRQMDLMVAASSSYGGVLRLIQLGLDQMLERPIISYLDDITHCCWHSISIQDPQTTHHF</sequence>
<evidence type="ECO:0000313" key="4">
    <source>
        <dbReference type="EMBL" id="BBP44380.1"/>
    </source>
</evidence>
<reference evidence="5" key="1">
    <citation type="submission" date="2019-11" db="EMBL/GenBank/DDBJ databases">
        <title>Isolation and characterization of two novel species in the genus Thiomicrorhabdus.</title>
        <authorList>
            <person name="Mochizuki J."/>
            <person name="Kojima H."/>
            <person name="Fukui M."/>
        </authorList>
    </citation>
    <scope>NUCLEOTIDE SEQUENCE [LARGE SCALE GENOMIC DNA]</scope>
    <source>
        <strain evidence="5">AkT22</strain>
    </source>
</reference>
<keyword evidence="5" id="KW-1185">Reference proteome</keyword>
<dbReference type="InterPro" id="IPR001647">
    <property type="entry name" value="HTH_TetR"/>
</dbReference>
<feature type="domain" description="HTH tetR-type" evidence="3">
    <location>
        <begin position="10"/>
        <end position="70"/>
    </location>
</feature>
<dbReference type="PANTHER" id="PTHR43479">
    <property type="entry name" value="ACREF/ENVCD OPERON REPRESSOR-RELATED"/>
    <property type="match status" value="1"/>
</dbReference>
<dbReference type="Proteomes" id="UP000501466">
    <property type="component" value="Chromosome"/>
</dbReference>
<dbReference type="InterPro" id="IPR009057">
    <property type="entry name" value="Homeodomain-like_sf"/>
</dbReference>
<dbReference type="Pfam" id="PF00440">
    <property type="entry name" value="TetR_N"/>
    <property type="match status" value="1"/>
</dbReference>
<dbReference type="AlphaFoldDB" id="A0A6F8PQW5"/>
<dbReference type="PANTHER" id="PTHR43479:SF11">
    <property type="entry name" value="ACREF_ENVCD OPERON REPRESSOR-RELATED"/>
    <property type="match status" value="1"/>
</dbReference>
<dbReference type="RefSeq" id="WP_173292102.1">
    <property type="nucleotide sequence ID" value="NZ_AP021888.1"/>
</dbReference>
<gene>
    <name evidence="4" type="ORF">THMIRHAT_21260</name>
</gene>
<proteinExistence type="predicted"/>
<dbReference type="InterPro" id="IPR036271">
    <property type="entry name" value="Tet_transcr_reg_TetR-rel_C_sf"/>
</dbReference>
<accession>A0A6F8PQW5</accession>
<keyword evidence="1 2" id="KW-0238">DNA-binding</keyword>
<dbReference type="PRINTS" id="PR00455">
    <property type="entry name" value="HTHTETR"/>
</dbReference>
<dbReference type="PROSITE" id="PS50977">
    <property type="entry name" value="HTH_TETR_2"/>
    <property type="match status" value="1"/>
</dbReference>
<evidence type="ECO:0000256" key="2">
    <source>
        <dbReference type="PROSITE-ProRule" id="PRU00335"/>
    </source>
</evidence>
<dbReference type="InterPro" id="IPR050624">
    <property type="entry name" value="HTH-type_Tx_Regulator"/>
</dbReference>